<protein>
    <submittedName>
        <fullName evidence="3">DUF1648 domain-containing protein</fullName>
    </submittedName>
</protein>
<dbReference type="Pfam" id="PF07853">
    <property type="entry name" value="DUF1648"/>
    <property type="match status" value="1"/>
</dbReference>
<gene>
    <name evidence="3" type="ORF">KTS37_18745</name>
</gene>
<feature type="transmembrane region" description="Helical" evidence="1">
    <location>
        <begin position="47"/>
        <end position="72"/>
    </location>
</feature>
<keyword evidence="4" id="KW-1185">Reference proteome</keyword>
<dbReference type="RefSeq" id="WP_162415010.1">
    <property type="nucleotide sequence ID" value="NZ_JAHQXE010000007.1"/>
</dbReference>
<keyword evidence="1" id="KW-0472">Membrane</keyword>
<keyword evidence="1" id="KW-0812">Transmembrane</keyword>
<accession>A0AA41G574</accession>
<sequence>MSLLRNRFGLASAAVVALTAVGGIAVWPRLPAKTAIHFSASGTPDIYVSKSVGVALLPAVMALTLLILDAAFRLDPPATPRIGGVVAVATMAFMGSIHGLVLGWNLGYAVPFDLVLVGSLVWALALVAYAVRAERRTTA</sequence>
<dbReference type="Proteomes" id="UP001166304">
    <property type="component" value="Unassembled WGS sequence"/>
</dbReference>
<keyword evidence="1" id="KW-1133">Transmembrane helix</keyword>
<name>A0AA41G574_9EURY</name>
<feature type="domain" description="DUF1648" evidence="2">
    <location>
        <begin position="15"/>
        <end position="61"/>
    </location>
</feature>
<evidence type="ECO:0000256" key="1">
    <source>
        <dbReference type="SAM" id="Phobius"/>
    </source>
</evidence>
<dbReference type="EMBL" id="JAHQXE010000007">
    <property type="protein sequence ID" value="MBV0903826.1"/>
    <property type="molecule type" value="Genomic_DNA"/>
</dbReference>
<dbReference type="AlphaFoldDB" id="A0AA41G574"/>
<proteinExistence type="predicted"/>
<dbReference type="InterPro" id="IPR012867">
    <property type="entry name" value="DUF1648"/>
</dbReference>
<evidence type="ECO:0000259" key="2">
    <source>
        <dbReference type="Pfam" id="PF07853"/>
    </source>
</evidence>
<evidence type="ECO:0000313" key="3">
    <source>
        <dbReference type="EMBL" id="MBV0903826.1"/>
    </source>
</evidence>
<evidence type="ECO:0000313" key="4">
    <source>
        <dbReference type="Proteomes" id="UP001166304"/>
    </source>
</evidence>
<organism evidence="3 4">
    <name type="scientific">Haloarcula salina</name>
    <dbReference type="NCBI Taxonomy" id="1429914"/>
    <lineage>
        <taxon>Archaea</taxon>
        <taxon>Methanobacteriati</taxon>
        <taxon>Methanobacteriota</taxon>
        <taxon>Stenosarchaea group</taxon>
        <taxon>Halobacteria</taxon>
        <taxon>Halobacteriales</taxon>
        <taxon>Haloarculaceae</taxon>
        <taxon>Haloarcula</taxon>
    </lineage>
</organism>
<reference evidence="3" key="1">
    <citation type="submission" date="2021-06" db="EMBL/GenBank/DDBJ databases">
        <title>New haloarchaea isolates fom saline soil.</title>
        <authorList>
            <person name="Duran-Viseras A."/>
            <person name="Sanchez-Porro C.S."/>
            <person name="Ventosa A."/>
        </authorList>
    </citation>
    <scope>NUCLEOTIDE SEQUENCE</scope>
    <source>
        <strain evidence="3">JCM 18369</strain>
    </source>
</reference>
<feature type="transmembrane region" description="Helical" evidence="1">
    <location>
        <begin position="84"/>
        <end position="104"/>
    </location>
</feature>
<comment type="caution">
    <text evidence="3">The sequence shown here is derived from an EMBL/GenBank/DDBJ whole genome shotgun (WGS) entry which is preliminary data.</text>
</comment>
<feature type="transmembrane region" description="Helical" evidence="1">
    <location>
        <begin position="110"/>
        <end position="131"/>
    </location>
</feature>